<evidence type="ECO:0000313" key="1">
    <source>
        <dbReference type="EMBL" id="CAF5226621.1"/>
    </source>
</evidence>
<accession>A0A8S3K313</accession>
<organism evidence="1 2">
    <name type="scientific">Rotaria magnacalcarata</name>
    <dbReference type="NCBI Taxonomy" id="392030"/>
    <lineage>
        <taxon>Eukaryota</taxon>
        <taxon>Metazoa</taxon>
        <taxon>Spiralia</taxon>
        <taxon>Gnathifera</taxon>
        <taxon>Rotifera</taxon>
        <taxon>Eurotatoria</taxon>
        <taxon>Bdelloidea</taxon>
        <taxon>Philodinida</taxon>
        <taxon>Philodinidae</taxon>
        <taxon>Rotaria</taxon>
    </lineage>
</organism>
<name>A0A8S3K313_9BILA</name>
<feature type="non-terminal residue" evidence="1">
    <location>
        <position position="28"/>
    </location>
</feature>
<proteinExistence type="predicted"/>
<comment type="caution">
    <text evidence="1">The sequence shown here is derived from an EMBL/GenBank/DDBJ whole genome shotgun (WGS) entry which is preliminary data.</text>
</comment>
<sequence length="28" mass="3429">MTRVIIHGMIENYQAPWYDQMRQAFLDT</sequence>
<dbReference type="EMBL" id="CAJOBI010362017">
    <property type="protein sequence ID" value="CAF5226621.1"/>
    <property type="molecule type" value="Genomic_DNA"/>
</dbReference>
<protein>
    <submittedName>
        <fullName evidence="1">Uncharacterized protein</fullName>
    </submittedName>
</protein>
<reference evidence="1" key="1">
    <citation type="submission" date="2021-02" db="EMBL/GenBank/DDBJ databases">
        <authorList>
            <person name="Nowell W R."/>
        </authorList>
    </citation>
    <scope>NUCLEOTIDE SEQUENCE</scope>
</reference>
<gene>
    <name evidence="1" type="ORF">SMN809_LOCUS84875</name>
</gene>
<dbReference type="AlphaFoldDB" id="A0A8S3K313"/>
<evidence type="ECO:0000313" key="2">
    <source>
        <dbReference type="Proteomes" id="UP000676336"/>
    </source>
</evidence>
<dbReference type="Proteomes" id="UP000676336">
    <property type="component" value="Unassembled WGS sequence"/>
</dbReference>